<feature type="region of interest" description="Disordered" evidence="1">
    <location>
        <begin position="1"/>
        <end position="71"/>
    </location>
</feature>
<dbReference type="SUPFAM" id="SSF52266">
    <property type="entry name" value="SGNH hydrolase"/>
    <property type="match status" value="1"/>
</dbReference>
<dbReference type="Pfam" id="PF13472">
    <property type="entry name" value="Lipase_GDSL_2"/>
    <property type="match status" value="1"/>
</dbReference>
<evidence type="ECO:0000256" key="1">
    <source>
        <dbReference type="SAM" id="MobiDB-lite"/>
    </source>
</evidence>
<feature type="compositionally biased region" description="Low complexity" evidence="1">
    <location>
        <begin position="35"/>
        <end position="57"/>
    </location>
</feature>
<evidence type="ECO:0000313" key="4">
    <source>
        <dbReference type="Proteomes" id="UP000623461"/>
    </source>
</evidence>
<feature type="compositionally biased region" description="Basic and acidic residues" evidence="1">
    <location>
        <begin position="1"/>
        <end position="15"/>
    </location>
</feature>
<dbReference type="InterPro" id="IPR051532">
    <property type="entry name" value="Ester_Hydrolysis_Enzymes"/>
</dbReference>
<sequence>MSDRSDRAEHHDAPREPYGVGPAYPSSHTRFTTDAPSRYAAASAPEAAATDGAAPAASPAPPAATAPSEDPYYAPSAEFTVAEGLRDVGMVFVGASMTAGYGDPKGLGWVGRVVARTQHPDLDLTAYNLGVRGNTSADVVARWGAECHPRWKGRSERRLVLSVGTGDVLSGMTMARSRLNLANILDEATNAGIGVFVVGLAPTLDDEMNRKIEALAEAQADVCSRRGITYVDCFRPLATHDQWMADLAASPDRAHPGQAGYGLIAWLVLHNGWNDWLSLS</sequence>
<dbReference type="Proteomes" id="UP000623461">
    <property type="component" value="Unassembled WGS sequence"/>
</dbReference>
<name>A0ABQ2HTR9_9MICO</name>
<evidence type="ECO:0000313" key="3">
    <source>
        <dbReference type="EMBL" id="GGM91363.1"/>
    </source>
</evidence>
<comment type="caution">
    <text evidence="3">The sequence shown here is derived from an EMBL/GenBank/DDBJ whole genome shotgun (WGS) entry which is preliminary data.</text>
</comment>
<dbReference type="InterPro" id="IPR036514">
    <property type="entry name" value="SGNH_hydro_sf"/>
</dbReference>
<reference evidence="4" key="1">
    <citation type="journal article" date="2019" name="Int. J. Syst. Evol. Microbiol.">
        <title>The Global Catalogue of Microorganisms (GCM) 10K type strain sequencing project: providing services to taxonomists for standard genome sequencing and annotation.</title>
        <authorList>
            <consortium name="The Broad Institute Genomics Platform"/>
            <consortium name="The Broad Institute Genome Sequencing Center for Infectious Disease"/>
            <person name="Wu L."/>
            <person name="Ma J."/>
        </authorList>
    </citation>
    <scope>NUCLEOTIDE SEQUENCE [LARGE SCALE GENOMIC DNA]</scope>
    <source>
        <strain evidence="4">JCM 1365</strain>
    </source>
</reference>
<proteinExistence type="predicted"/>
<dbReference type="RefSeq" id="WP_030194847.1">
    <property type="nucleotide sequence ID" value="NZ_BMNZ01000003.1"/>
</dbReference>
<feature type="domain" description="SGNH hydrolase-type esterase" evidence="2">
    <location>
        <begin position="92"/>
        <end position="262"/>
    </location>
</feature>
<evidence type="ECO:0000259" key="2">
    <source>
        <dbReference type="Pfam" id="PF13472"/>
    </source>
</evidence>
<organism evidence="3 4">
    <name type="scientific">Terrabacter tumescens</name>
    <dbReference type="NCBI Taxonomy" id="60443"/>
    <lineage>
        <taxon>Bacteria</taxon>
        <taxon>Bacillati</taxon>
        <taxon>Actinomycetota</taxon>
        <taxon>Actinomycetes</taxon>
        <taxon>Micrococcales</taxon>
        <taxon>Intrasporangiaceae</taxon>
        <taxon>Terrabacter</taxon>
    </lineage>
</organism>
<dbReference type="EMBL" id="BMNZ01000003">
    <property type="protein sequence ID" value="GGM91363.1"/>
    <property type="molecule type" value="Genomic_DNA"/>
</dbReference>
<dbReference type="PANTHER" id="PTHR30383:SF5">
    <property type="entry name" value="SGNH HYDROLASE-TYPE ESTERASE DOMAIN-CONTAINING PROTEIN"/>
    <property type="match status" value="1"/>
</dbReference>
<dbReference type="InterPro" id="IPR013830">
    <property type="entry name" value="SGNH_hydro"/>
</dbReference>
<protein>
    <recommendedName>
        <fullName evidence="2">SGNH hydrolase-type esterase domain-containing protein</fullName>
    </recommendedName>
</protein>
<accession>A0ABQ2HTR9</accession>
<keyword evidence="4" id="KW-1185">Reference proteome</keyword>
<gene>
    <name evidence="3" type="ORF">GCM10009721_16210</name>
</gene>
<dbReference type="Gene3D" id="3.40.50.1110">
    <property type="entry name" value="SGNH hydrolase"/>
    <property type="match status" value="1"/>
</dbReference>
<dbReference type="PANTHER" id="PTHR30383">
    <property type="entry name" value="THIOESTERASE 1/PROTEASE 1/LYSOPHOSPHOLIPASE L1"/>
    <property type="match status" value="1"/>
</dbReference>